<dbReference type="Proteomes" id="UP001189429">
    <property type="component" value="Unassembled WGS sequence"/>
</dbReference>
<organism evidence="1 2">
    <name type="scientific">Prorocentrum cordatum</name>
    <dbReference type="NCBI Taxonomy" id="2364126"/>
    <lineage>
        <taxon>Eukaryota</taxon>
        <taxon>Sar</taxon>
        <taxon>Alveolata</taxon>
        <taxon>Dinophyceae</taxon>
        <taxon>Prorocentrales</taxon>
        <taxon>Prorocentraceae</taxon>
        <taxon>Prorocentrum</taxon>
    </lineage>
</organism>
<accession>A0ABN9WXW3</accession>
<evidence type="ECO:0000313" key="2">
    <source>
        <dbReference type="Proteomes" id="UP001189429"/>
    </source>
</evidence>
<gene>
    <name evidence="1" type="ORF">PCOR1329_LOCUS71553</name>
</gene>
<sequence>MPPSQSSELTAAQLEAQYRSVLGAPSFSEATTPRQLWRQWQHTYPGVSVTEGVFKQWFQKYRVGEGAVEVSGYAVLEALAGDRFRELQASGFRTAFKLRSALLKEGSPLKVSDASMREWLQHHGGGVLSSITSAAGLEERAGDRVREYLAGGTGRHDPEALHAWLQTQGILCPRRHCQAWLSRDWRPVVWADTAEQLEEKAGDILRLPEHADDFATPLSITGLLDGMRPWENPVLVSPGILREWYMQYRLGSGEIRVGNGTHLDCALGLDRVLYALDASLRTCRSWLDSLDPRVIERARQLQAPEKPMQRMRHERPRTRSPLGTLRLHHMKYGFGYSKSEGVAVCRRLGCDVSESIYMRWLAMRGEGDALRAAGVAFWRANRSKLLCLYHVEGKTAQAWLDHPAQALRHLQSVEDIDGHPCARRALDQLQEGVPLEAVAEALKDEFSVVAAAPRLRQYRRWEQTGQTWTCRWLERHHWMWLYSQTAAASMLGCRRGRCERREADLKAVQEKLREHPAVSPDLAPLSELLKFYAKHEPMAQLRFQRAGARVYRDFIQRSTVEPFCRVLPDAFPGLALEVFAGASGGRFRRERAPLLLLDYCRQVAENDATLCFPLECAAACCALAYARGECESARGRQTWGGSMLAAQPAQRRAAWPKTDFESWVKCGSWTHCDGCGSFYFSDSGGEEIGVTSRWWMDPSMYMPDKWPRRRLAPKGVPKMGPVYRVPRPPPPSVSAATSWAGEVVMWPRLAPGSSEFSCGASAGPAFLDMANEEKYALRRVKKVAEHFLKGSGGPKHYNNYKQTGVAKAFWAGHEVTEDSAPAARSKAAFRWLTKHNDLYKARLLNQRHS</sequence>
<dbReference type="EMBL" id="CAUYUJ010019504">
    <property type="protein sequence ID" value="CAK0891689.1"/>
    <property type="molecule type" value="Genomic_DNA"/>
</dbReference>
<comment type="caution">
    <text evidence="1">The sequence shown here is derived from an EMBL/GenBank/DDBJ whole genome shotgun (WGS) entry which is preliminary data.</text>
</comment>
<proteinExistence type="predicted"/>
<keyword evidence="2" id="KW-1185">Reference proteome</keyword>
<name>A0ABN9WXW3_9DINO</name>
<protein>
    <submittedName>
        <fullName evidence="1">Uncharacterized protein</fullName>
    </submittedName>
</protein>
<evidence type="ECO:0000313" key="1">
    <source>
        <dbReference type="EMBL" id="CAK0891689.1"/>
    </source>
</evidence>
<feature type="non-terminal residue" evidence="1">
    <location>
        <position position="849"/>
    </location>
</feature>
<reference evidence="1" key="1">
    <citation type="submission" date="2023-10" db="EMBL/GenBank/DDBJ databases">
        <authorList>
            <person name="Chen Y."/>
            <person name="Shah S."/>
            <person name="Dougan E. K."/>
            <person name="Thang M."/>
            <person name="Chan C."/>
        </authorList>
    </citation>
    <scope>NUCLEOTIDE SEQUENCE [LARGE SCALE GENOMIC DNA]</scope>
</reference>